<keyword evidence="2" id="KW-1185">Reference proteome</keyword>
<dbReference type="RefSeq" id="WP_154177119.1">
    <property type="nucleotide sequence ID" value="NZ_WJXZ01000013.1"/>
</dbReference>
<dbReference type="Gene3D" id="2.40.160.60">
    <property type="entry name" value="Outer membrane protein transport protein (OMPP1/FadL/TodX)"/>
    <property type="match status" value="1"/>
</dbReference>
<organism evidence="1 2">
    <name type="scientific">Larkinella terrae</name>
    <dbReference type="NCBI Taxonomy" id="2025311"/>
    <lineage>
        <taxon>Bacteria</taxon>
        <taxon>Pseudomonadati</taxon>
        <taxon>Bacteroidota</taxon>
        <taxon>Cytophagia</taxon>
        <taxon>Cytophagales</taxon>
        <taxon>Spirosomataceae</taxon>
        <taxon>Larkinella</taxon>
    </lineage>
</organism>
<evidence type="ECO:0000313" key="1">
    <source>
        <dbReference type="EMBL" id="MRS63749.1"/>
    </source>
</evidence>
<evidence type="ECO:0000313" key="2">
    <source>
        <dbReference type="Proteomes" id="UP000441754"/>
    </source>
</evidence>
<evidence type="ECO:0008006" key="3">
    <source>
        <dbReference type="Google" id="ProtNLM"/>
    </source>
</evidence>
<dbReference type="AlphaFoldDB" id="A0A7K0EPM2"/>
<dbReference type="EMBL" id="WJXZ01000013">
    <property type="protein sequence ID" value="MRS63749.1"/>
    <property type="molecule type" value="Genomic_DNA"/>
</dbReference>
<proteinExistence type="predicted"/>
<protein>
    <recommendedName>
        <fullName evidence="3">Aromatic hydrocarbon degradation protein</fullName>
    </recommendedName>
</protein>
<reference evidence="1 2" key="1">
    <citation type="journal article" date="2018" name="Antonie Van Leeuwenhoek">
        <title>Larkinella terrae sp. nov., isolated from soil on Jeju Island, South Korea.</title>
        <authorList>
            <person name="Ten L.N."/>
            <person name="Jeon J."/>
            <person name="Park S.J."/>
            <person name="Park S."/>
            <person name="Lee S.Y."/>
            <person name="Kim M.K."/>
            <person name="Jung H.Y."/>
        </authorList>
    </citation>
    <scope>NUCLEOTIDE SEQUENCE [LARGE SCALE GENOMIC DNA]</scope>
    <source>
        <strain evidence="1 2">KCTC 52001</strain>
    </source>
</reference>
<dbReference type="SUPFAM" id="SSF56935">
    <property type="entry name" value="Porins"/>
    <property type="match status" value="1"/>
</dbReference>
<dbReference type="Proteomes" id="UP000441754">
    <property type="component" value="Unassembled WGS sequence"/>
</dbReference>
<sequence>MKNSIYIVGLLLYAGTAFGQADIYAGDAFRYSEITQTGTARMRGLGGNHASLGGDMSSTFGNPAGLGFYNRSEISISPSFNLLNSQATYIGTQRTNNTTTPFIGQFGLVLAGNKQNENRRWRRTALGITYNRQVNLANNFIFEGRNNRSSIIDSYIVDANGRNLSGSQIDQAYNQNTNEADFPAAAAYQLYLINGTPTSNTAVTGPPYFRYDASRPTQQVNTYESSGAHSQWTIGYAGNLDDKFYIGASLAISRLRFNYENVYRETVVGGAVFNNYSQTDNFSVTGNGINISLGMIYKLDRNLQLGAYLSTPTFSSVKESFEQSLKVDVKDPSVAPVTQNEVFVVPNNFDYSLTTPFRASGGLTYFLGSGRLGFITATADYVGYAGMRVTTNVYDAQGNTDFKNDVKRAVQGTYLNVVNLRAGAEIRAGLLRFRAGVAYLPDAYKEKLNNIDRAKVLISGGLGVRTDRFFVDGSVSYNTLKSAYTPYSLPNASDYASSQISSKLTNITLTAGLFF</sequence>
<comment type="caution">
    <text evidence="1">The sequence shown here is derived from an EMBL/GenBank/DDBJ whole genome shotgun (WGS) entry which is preliminary data.</text>
</comment>
<gene>
    <name evidence="1" type="ORF">GJJ30_20795</name>
</gene>
<accession>A0A7K0EPM2</accession>
<dbReference type="OrthoDB" id="9765571at2"/>
<name>A0A7K0EPM2_9BACT</name>